<dbReference type="EMBL" id="FRAG01000039">
    <property type="protein sequence ID" value="SHK24532.1"/>
    <property type="molecule type" value="Genomic_DNA"/>
</dbReference>
<dbReference type="OrthoDB" id="1932992at2"/>
<accession>A0A1M6QW94</accession>
<organism evidence="1 2">
    <name type="scientific">Paramaledivibacter caminithermalis (strain DSM 15212 / CIP 107654 / DViRD3)</name>
    <name type="common">Clostridium caminithermale</name>
    <dbReference type="NCBI Taxonomy" id="1121301"/>
    <lineage>
        <taxon>Bacteria</taxon>
        <taxon>Bacillati</taxon>
        <taxon>Bacillota</taxon>
        <taxon>Clostridia</taxon>
        <taxon>Peptostreptococcales</taxon>
        <taxon>Caminicellaceae</taxon>
        <taxon>Paramaledivibacter</taxon>
    </lineage>
</organism>
<dbReference type="Proteomes" id="UP000184465">
    <property type="component" value="Unassembled WGS sequence"/>
</dbReference>
<reference evidence="1 2" key="1">
    <citation type="submission" date="2016-11" db="EMBL/GenBank/DDBJ databases">
        <authorList>
            <person name="Jaros S."/>
            <person name="Januszkiewicz K."/>
            <person name="Wedrychowicz H."/>
        </authorList>
    </citation>
    <scope>NUCLEOTIDE SEQUENCE [LARGE SCALE GENOMIC DNA]</scope>
    <source>
        <strain evidence="1 2">DSM 15212</strain>
    </source>
</reference>
<sequence>MEVQIFVNGKKEPLIYKGDRIDILDFEIDSIKYKQIRYFNLKKGISKSEFVQENLIKKIVEK</sequence>
<gene>
    <name evidence="1" type="ORF">SAMN02745912_02759</name>
</gene>
<proteinExistence type="predicted"/>
<dbReference type="STRING" id="1121301.SAMN02745912_02759"/>
<evidence type="ECO:0000313" key="1">
    <source>
        <dbReference type="EMBL" id="SHK24532.1"/>
    </source>
</evidence>
<keyword evidence="2" id="KW-1185">Reference proteome</keyword>
<evidence type="ECO:0000313" key="2">
    <source>
        <dbReference type="Proteomes" id="UP000184465"/>
    </source>
</evidence>
<protein>
    <submittedName>
        <fullName evidence="1">Uncharacterized protein</fullName>
    </submittedName>
</protein>
<name>A0A1M6QW94_PARC5</name>
<dbReference type="AlphaFoldDB" id="A0A1M6QW94"/>
<dbReference type="RefSeq" id="WP_073151194.1">
    <property type="nucleotide sequence ID" value="NZ_FRAG01000039.1"/>
</dbReference>